<dbReference type="SUPFAM" id="SSF54523">
    <property type="entry name" value="Pili subunits"/>
    <property type="match status" value="1"/>
</dbReference>
<dbReference type="Proteomes" id="UP000318478">
    <property type="component" value="Unassembled WGS sequence"/>
</dbReference>
<gene>
    <name evidence="3" type="ORF">Pla123a_08640</name>
</gene>
<evidence type="ECO:0000313" key="3">
    <source>
        <dbReference type="EMBL" id="TWT78075.1"/>
    </source>
</evidence>
<protein>
    <recommendedName>
        <fullName evidence="2">DUF1559 domain-containing protein</fullName>
    </recommendedName>
</protein>
<dbReference type="Pfam" id="PF07596">
    <property type="entry name" value="SBP_bac_10"/>
    <property type="match status" value="1"/>
</dbReference>
<keyword evidence="1" id="KW-0472">Membrane</keyword>
<name>A0A5C5YSZ6_9BACT</name>
<feature type="domain" description="DUF1559" evidence="2">
    <location>
        <begin position="54"/>
        <end position="152"/>
    </location>
</feature>
<feature type="transmembrane region" description="Helical" evidence="1">
    <location>
        <begin position="22"/>
        <end position="46"/>
    </location>
</feature>
<dbReference type="AlphaFoldDB" id="A0A5C5YSZ6"/>
<keyword evidence="1" id="KW-1133">Transmembrane helix</keyword>
<evidence type="ECO:0000313" key="4">
    <source>
        <dbReference type="Proteomes" id="UP000318478"/>
    </source>
</evidence>
<keyword evidence="4" id="KW-1185">Reference proteome</keyword>
<dbReference type="InterPro" id="IPR045584">
    <property type="entry name" value="Pilin-like"/>
</dbReference>
<evidence type="ECO:0000256" key="1">
    <source>
        <dbReference type="SAM" id="Phobius"/>
    </source>
</evidence>
<sequence>MADENPYESTKSTPTVASGNPALVILGKLFLACVVLLIVAAMLMPLNRGGANRAARRMRCQNQMKQITLALLNYDAAHGKLPPAYTVDDEGRPLHSWRTLILPYVEQGDLYDSIDLTKPWDDPVNAHAREAVVDAYLCPSADHEASRTTYQVVAGAGYVFDGAKPMEFYDITDGPERTLLVVDVAADYAVEWMAPQDSTLEAVYQQFVEQEFNHPSGMQVGFADGHASMLDASSTREALRSMLTIAGGEQVEE</sequence>
<evidence type="ECO:0000259" key="2">
    <source>
        <dbReference type="Pfam" id="PF07596"/>
    </source>
</evidence>
<dbReference type="PANTHER" id="PTHR30093">
    <property type="entry name" value="GENERAL SECRETION PATHWAY PROTEIN G"/>
    <property type="match status" value="1"/>
</dbReference>
<dbReference type="InterPro" id="IPR011453">
    <property type="entry name" value="DUF1559"/>
</dbReference>
<proteinExistence type="predicted"/>
<keyword evidence="1" id="KW-0812">Transmembrane</keyword>
<organism evidence="3 4">
    <name type="scientific">Posidoniimonas polymericola</name>
    <dbReference type="NCBI Taxonomy" id="2528002"/>
    <lineage>
        <taxon>Bacteria</taxon>
        <taxon>Pseudomonadati</taxon>
        <taxon>Planctomycetota</taxon>
        <taxon>Planctomycetia</taxon>
        <taxon>Pirellulales</taxon>
        <taxon>Lacipirellulaceae</taxon>
        <taxon>Posidoniimonas</taxon>
    </lineage>
</organism>
<dbReference type="RefSeq" id="WP_197527663.1">
    <property type="nucleotide sequence ID" value="NZ_SJPO01000002.1"/>
</dbReference>
<dbReference type="EMBL" id="SJPO01000002">
    <property type="protein sequence ID" value="TWT78075.1"/>
    <property type="molecule type" value="Genomic_DNA"/>
</dbReference>
<accession>A0A5C5YSZ6</accession>
<reference evidence="3 4" key="1">
    <citation type="submission" date="2019-02" db="EMBL/GenBank/DDBJ databases">
        <title>Deep-cultivation of Planctomycetes and their phenomic and genomic characterization uncovers novel biology.</title>
        <authorList>
            <person name="Wiegand S."/>
            <person name="Jogler M."/>
            <person name="Boedeker C."/>
            <person name="Pinto D."/>
            <person name="Vollmers J."/>
            <person name="Rivas-Marin E."/>
            <person name="Kohn T."/>
            <person name="Peeters S.H."/>
            <person name="Heuer A."/>
            <person name="Rast P."/>
            <person name="Oberbeckmann S."/>
            <person name="Bunk B."/>
            <person name="Jeske O."/>
            <person name="Meyerdierks A."/>
            <person name="Storesund J.E."/>
            <person name="Kallscheuer N."/>
            <person name="Luecker S."/>
            <person name="Lage O.M."/>
            <person name="Pohl T."/>
            <person name="Merkel B.J."/>
            <person name="Hornburger P."/>
            <person name="Mueller R.-W."/>
            <person name="Bruemmer F."/>
            <person name="Labrenz M."/>
            <person name="Spormann A.M."/>
            <person name="Op Den Camp H."/>
            <person name="Overmann J."/>
            <person name="Amann R."/>
            <person name="Jetten M.S.M."/>
            <person name="Mascher T."/>
            <person name="Medema M.H."/>
            <person name="Devos D.P."/>
            <person name="Kaster A.-K."/>
            <person name="Ovreas L."/>
            <person name="Rohde M."/>
            <person name="Galperin M.Y."/>
            <person name="Jogler C."/>
        </authorList>
    </citation>
    <scope>NUCLEOTIDE SEQUENCE [LARGE SCALE GENOMIC DNA]</scope>
    <source>
        <strain evidence="3 4">Pla123a</strain>
    </source>
</reference>
<dbReference type="PANTHER" id="PTHR30093:SF2">
    <property type="entry name" value="TYPE II SECRETION SYSTEM PROTEIN H"/>
    <property type="match status" value="1"/>
</dbReference>
<comment type="caution">
    <text evidence="3">The sequence shown here is derived from an EMBL/GenBank/DDBJ whole genome shotgun (WGS) entry which is preliminary data.</text>
</comment>